<proteinExistence type="predicted"/>
<dbReference type="AlphaFoldDB" id="A0A1J1IZD4"/>
<gene>
    <name evidence="2" type="ORF">CLUMA_CG018555</name>
</gene>
<feature type="region of interest" description="Disordered" evidence="1">
    <location>
        <begin position="1"/>
        <end position="21"/>
    </location>
</feature>
<keyword evidence="3" id="KW-1185">Reference proteome</keyword>
<organism evidence="2 3">
    <name type="scientific">Clunio marinus</name>
    <dbReference type="NCBI Taxonomy" id="568069"/>
    <lineage>
        <taxon>Eukaryota</taxon>
        <taxon>Metazoa</taxon>
        <taxon>Ecdysozoa</taxon>
        <taxon>Arthropoda</taxon>
        <taxon>Hexapoda</taxon>
        <taxon>Insecta</taxon>
        <taxon>Pterygota</taxon>
        <taxon>Neoptera</taxon>
        <taxon>Endopterygota</taxon>
        <taxon>Diptera</taxon>
        <taxon>Nematocera</taxon>
        <taxon>Chironomoidea</taxon>
        <taxon>Chironomidae</taxon>
        <taxon>Clunio</taxon>
    </lineage>
</organism>
<evidence type="ECO:0000313" key="2">
    <source>
        <dbReference type="EMBL" id="CRL04908.1"/>
    </source>
</evidence>
<dbReference type="EMBL" id="CVRI01000064">
    <property type="protein sequence ID" value="CRL04908.1"/>
    <property type="molecule type" value="Genomic_DNA"/>
</dbReference>
<name>A0A1J1IZD4_9DIPT</name>
<accession>A0A1J1IZD4</accession>
<sequence length="103" mass="11714">MRKKSTKEISSNKIKHQTSSRNDIPIVPQLYTISPVISHNETVQIREQSNAFSIISESSTYAIKTVILELQNKNARESMEIKTTAKPNMNISWGEIRSGKREP</sequence>
<protein>
    <submittedName>
        <fullName evidence="2">CLUMA_CG018555, isoform A</fullName>
    </submittedName>
</protein>
<dbReference type="Proteomes" id="UP000183832">
    <property type="component" value="Unassembled WGS sequence"/>
</dbReference>
<evidence type="ECO:0000256" key="1">
    <source>
        <dbReference type="SAM" id="MobiDB-lite"/>
    </source>
</evidence>
<evidence type="ECO:0000313" key="3">
    <source>
        <dbReference type="Proteomes" id="UP000183832"/>
    </source>
</evidence>
<reference evidence="2 3" key="1">
    <citation type="submission" date="2015-04" db="EMBL/GenBank/DDBJ databases">
        <authorList>
            <person name="Syromyatnikov M.Y."/>
            <person name="Popov V.N."/>
        </authorList>
    </citation>
    <scope>NUCLEOTIDE SEQUENCE [LARGE SCALE GENOMIC DNA]</scope>
</reference>